<dbReference type="Proteomes" id="UP000216316">
    <property type="component" value="Unassembled WGS sequence"/>
</dbReference>
<name>A0A256LCB7_9LACO</name>
<dbReference type="Proteomes" id="UP000215828">
    <property type="component" value="Unassembled WGS sequence"/>
</dbReference>
<protein>
    <submittedName>
        <fullName evidence="3">Uncharacterized protein</fullName>
    </submittedName>
</protein>
<keyword evidence="1" id="KW-1133">Transmembrane helix</keyword>
<reference evidence="2 5" key="2">
    <citation type="submission" date="2017-05" db="EMBL/GenBank/DDBJ databases">
        <authorList>
            <person name="Lin X.B."/>
            <person name="Stothard P."/>
            <person name="Tasseva G."/>
            <person name="Walter J."/>
        </authorList>
    </citation>
    <scope>NUCLEOTIDE SEQUENCE [LARGE SCALE GENOMIC DNA]</scope>
    <source>
        <strain evidence="2 5">609u</strain>
    </source>
</reference>
<evidence type="ECO:0000313" key="3">
    <source>
        <dbReference type="EMBL" id="OYR91068.1"/>
    </source>
</evidence>
<dbReference type="AlphaFoldDB" id="A0A256LCB7"/>
<feature type="transmembrane region" description="Helical" evidence="1">
    <location>
        <begin position="79"/>
        <end position="100"/>
    </location>
</feature>
<comment type="caution">
    <text evidence="3">The sequence shown here is derived from an EMBL/GenBank/DDBJ whole genome shotgun (WGS) entry which is preliminary data.</text>
</comment>
<evidence type="ECO:0000313" key="2">
    <source>
        <dbReference type="EMBL" id="OYR87450.1"/>
    </source>
</evidence>
<feature type="transmembrane region" description="Helical" evidence="1">
    <location>
        <begin position="12"/>
        <end position="30"/>
    </location>
</feature>
<evidence type="ECO:0000256" key="1">
    <source>
        <dbReference type="SAM" id="Phobius"/>
    </source>
</evidence>
<feature type="transmembrane region" description="Helical" evidence="1">
    <location>
        <begin position="50"/>
        <end position="67"/>
    </location>
</feature>
<keyword evidence="5" id="KW-1185">Reference proteome</keyword>
<reference evidence="3 4" key="1">
    <citation type="submission" date="2017-04" db="EMBL/GenBank/DDBJ databases">
        <authorList>
            <person name="Afonso C.L."/>
            <person name="Miller P.J."/>
            <person name="Scott M.A."/>
            <person name="Spackman E."/>
            <person name="Goraichik I."/>
            <person name="Dimitrov K.M."/>
            <person name="Suarez D.L."/>
            <person name="Swayne D.E."/>
        </authorList>
    </citation>
    <scope>NUCLEOTIDE SEQUENCE [LARGE SCALE GENOMIC DNA]</scope>
    <source>
        <strain evidence="3 4">609q</strain>
    </source>
</reference>
<gene>
    <name evidence="2" type="ORF">CBF53_08410</name>
    <name evidence="3" type="ORF">CBF70_07845</name>
</gene>
<organism evidence="3 4">
    <name type="scientific">Lactobacillus taiwanensis</name>
    <dbReference type="NCBI Taxonomy" id="508451"/>
    <lineage>
        <taxon>Bacteria</taxon>
        <taxon>Bacillati</taxon>
        <taxon>Bacillota</taxon>
        <taxon>Bacilli</taxon>
        <taxon>Lactobacillales</taxon>
        <taxon>Lactobacillaceae</taxon>
        <taxon>Lactobacillus</taxon>
    </lineage>
</organism>
<dbReference type="RefSeq" id="WP_094496114.1">
    <property type="nucleotide sequence ID" value="NZ_NGNV01000044.1"/>
</dbReference>
<sequence length="130" mass="14279">MTKKLVINLKHNFQIFSIGAVFSAMGLLLWTDHQYFFWPPQFAGIMNDDGLDAIAVAVGIGLMYYALKNEKNNTVAGILLSITAGFTGLVAFVQLIHAIFTGQAPMGLGFILSCYLLAEVLYTAKTRNTR</sequence>
<keyword evidence="1" id="KW-0812">Transmembrane</keyword>
<dbReference type="EMBL" id="NGNX01000033">
    <property type="protein sequence ID" value="OYR91068.1"/>
    <property type="molecule type" value="Genomic_DNA"/>
</dbReference>
<evidence type="ECO:0000313" key="5">
    <source>
        <dbReference type="Proteomes" id="UP000216316"/>
    </source>
</evidence>
<evidence type="ECO:0000313" key="4">
    <source>
        <dbReference type="Proteomes" id="UP000215828"/>
    </source>
</evidence>
<keyword evidence="1" id="KW-0472">Membrane</keyword>
<proteinExistence type="predicted"/>
<dbReference type="EMBL" id="NGNV01000044">
    <property type="protein sequence ID" value="OYR87450.1"/>
    <property type="molecule type" value="Genomic_DNA"/>
</dbReference>
<feature type="transmembrane region" description="Helical" evidence="1">
    <location>
        <begin position="106"/>
        <end position="124"/>
    </location>
</feature>
<reference evidence="4 5" key="3">
    <citation type="submission" date="2017-09" db="EMBL/GenBank/DDBJ databases">
        <title>Tripartite evolution among Lactobacillus johnsonii, Lactobacillus taiwanensis, Lactobacillus reuteri and their rodent host.</title>
        <authorList>
            <person name="Wang T."/>
            <person name="Knowles S."/>
            <person name="Cheng C."/>
        </authorList>
    </citation>
    <scope>NUCLEOTIDE SEQUENCE [LARGE SCALE GENOMIC DNA]</scope>
    <source>
        <strain evidence="3 4">609q</strain>
        <strain evidence="2 5">609u</strain>
    </source>
</reference>
<accession>A0A256LCB7</accession>